<dbReference type="EMBL" id="CP054580">
    <property type="protein sequence ID" value="QKS26083.1"/>
    <property type="molecule type" value="Genomic_DNA"/>
</dbReference>
<dbReference type="AlphaFoldDB" id="A0AAP9NPH6"/>
<organism evidence="1 2">
    <name type="scientific">Vreelandella titanicae</name>
    <dbReference type="NCBI Taxonomy" id="664683"/>
    <lineage>
        <taxon>Bacteria</taxon>
        <taxon>Pseudomonadati</taxon>
        <taxon>Pseudomonadota</taxon>
        <taxon>Gammaproteobacteria</taxon>
        <taxon>Oceanospirillales</taxon>
        <taxon>Halomonadaceae</taxon>
        <taxon>Vreelandella</taxon>
    </lineage>
</organism>
<dbReference type="Proteomes" id="UP000509761">
    <property type="component" value="Chromosome"/>
</dbReference>
<accession>A0AAP9NPH6</accession>
<gene>
    <name evidence="1" type="ORF">FX987_03880</name>
</gene>
<proteinExistence type="predicted"/>
<keyword evidence="2" id="KW-1185">Reference proteome</keyword>
<protein>
    <submittedName>
        <fullName evidence="1">Uncharacterized protein</fullName>
    </submittedName>
</protein>
<reference evidence="1 2" key="1">
    <citation type="submission" date="2019-12" db="EMBL/GenBank/DDBJ databases">
        <title>Genome sequencing and assembly of endphytes of Porphyra tenera.</title>
        <authorList>
            <person name="Park J.M."/>
            <person name="Shin R."/>
            <person name="Jo S.H."/>
        </authorList>
    </citation>
    <scope>NUCLEOTIDE SEQUENCE [LARGE SCALE GENOMIC DNA]</scope>
    <source>
        <strain evidence="1 2">GPM3</strain>
    </source>
</reference>
<evidence type="ECO:0000313" key="1">
    <source>
        <dbReference type="EMBL" id="QKS26083.1"/>
    </source>
</evidence>
<evidence type="ECO:0000313" key="2">
    <source>
        <dbReference type="Proteomes" id="UP000509761"/>
    </source>
</evidence>
<name>A0AAP9NPH6_9GAMM</name>
<sequence length="31" mass="3631">MPLLHLTLGEKKDRVLSESDIFEQLCHYDIS</sequence>